<dbReference type="GO" id="GO:0000155">
    <property type="term" value="F:phosphorelay sensor kinase activity"/>
    <property type="evidence" value="ECO:0007669"/>
    <property type="project" value="InterPro"/>
</dbReference>
<feature type="domain" description="DUF7134" evidence="13">
    <location>
        <begin position="14"/>
        <end position="149"/>
    </location>
</feature>
<dbReference type="GeneID" id="95801737"/>
<dbReference type="InterPro" id="IPR055558">
    <property type="entry name" value="DUF7134"/>
</dbReference>
<dbReference type="Proteomes" id="UP000198251">
    <property type="component" value="Chromosome I"/>
</dbReference>
<feature type="domain" description="Histidine kinase/HSP90-like ATPase" evidence="11">
    <location>
        <begin position="278"/>
        <end position="367"/>
    </location>
</feature>
<dbReference type="Gene3D" id="3.30.565.10">
    <property type="entry name" value="Histidine kinase-like ATPase, C-terminal domain"/>
    <property type="match status" value="1"/>
</dbReference>
<evidence type="ECO:0000259" key="12">
    <source>
        <dbReference type="Pfam" id="PF07730"/>
    </source>
</evidence>
<dbReference type="AlphaFoldDB" id="A0A1C5G6Y0"/>
<dbReference type="RefSeq" id="WP_088999663.1">
    <property type="nucleotide sequence ID" value="NZ_JBFAAC010000029.1"/>
</dbReference>
<dbReference type="InterPro" id="IPR036890">
    <property type="entry name" value="HATPase_C_sf"/>
</dbReference>
<comment type="catalytic activity">
    <reaction evidence="1">
        <text>ATP + protein L-histidine = ADP + protein N-phospho-L-histidine.</text>
        <dbReference type="EC" id="2.7.13.3"/>
    </reaction>
</comment>
<dbReference type="EC" id="2.7.13.3" evidence="2"/>
<evidence type="ECO:0000256" key="6">
    <source>
        <dbReference type="ARBA" id="ARBA00022777"/>
    </source>
</evidence>
<gene>
    <name evidence="14" type="ORF">GA0070610_1915</name>
</gene>
<evidence type="ECO:0000313" key="15">
    <source>
        <dbReference type="Proteomes" id="UP000198251"/>
    </source>
</evidence>
<evidence type="ECO:0000313" key="14">
    <source>
        <dbReference type="EMBL" id="SCG15673.1"/>
    </source>
</evidence>
<reference evidence="14 15" key="1">
    <citation type="submission" date="2016-06" db="EMBL/GenBank/DDBJ databases">
        <authorList>
            <person name="Kjaerup R.B."/>
            <person name="Dalgaard T.S."/>
            <person name="Juul-Madsen H.R."/>
        </authorList>
    </citation>
    <scope>NUCLEOTIDE SEQUENCE [LARGE SCALE GENOMIC DNA]</scope>
    <source>
        <strain evidence="14 15">DSM 43913</strain>
    </source>
</reference>
<keyword evidence="3" id="KW-0597">Phosphoprotein</keyword>
<keyword evidence="6 14" id="KW-0418">Kinase</keyword>
<dbReference type="PANTHER" id="PTHR24421:SF10">
    <property type="entry name" value="NITRATE_NITRITE SENSOR PROTEIN NARQ"/>
    <property type="match status" value="1"/>
</dbReference>
<keyword evidence="15" id="KW-1185">Reference proteome</keyword>
<dbReference type="GO" id="GO:0005524">
    <property type="term" value="F:ATP binding"/>
    <property type="evidence" value="ECO:0007669"/>
    <property type="project" value="UniProtKB-KW"/>
</dbReference>
<feature type="domain" description="Signal transduction histidine kinase subgroup 3 dimerisation and phosphoacceptor" evidence="12">
    <location>
        <begin position="172"/>
        <end position="237"/>
    </location>
</feature>
<protein>
    <recommendedName>
        <fullName evidence="2">histidine kinase</fullName>
        <ecNumber evidence="2">2.7.13.3</ecNumber>
    </recommendedName>
</protein>
<proteinExistence type="predicted"/>
<name>A0A1C5G6Y0_MICEH</name>
<dbReference type="Pfam" id="PF02518">
    <property type="entry name" value="HATPase_c"/>
    <property type="match status" value="1"/>
</dbReference>
<evidence type="ECO:0000256" key="9">
    <source>
        <dbReference type="SAM" id="Coils"/>
    </source>
</evidence>
<evidence type="ECO:0000256" key="2">
    <source>
        <dbReference type="ARBA" id="ARBA00012438"/>
    </source>
</evidence>
<keyword evidence="5" id="KW-0547">Nucleotide-binding</keyword>
<feature type="transmembrane region" description="Helical" evidence="10">
    <location>
        <begin position="6"/>
        <end position="28"/>
    </location>
</feature>
<organism evidence="14 15">
    <name type="scientific">Micromonospora echinofusca</name>
    <dbReference type="NCBI Taxonomy" id="47858"/>
    <lineage>
        <taxon>Bacteria</taxon>
        <taxon>Bacillati</taxon>
        <taxon>Actinomycetota</taxon>
        <taxon>Actinomycetes</taxon>
        <taxon>Micromonosporales</taxon>
        <taxon>Micromonosporaceae</taxon>
        <taxon>Micromonospora</taxon>
    </lineage>
</organism>
<dbReference type="Pfam" id="PF23539">
    <property type="entry name" value="DUF7134"/>
    <property type="match status" value="1"/>
</dbReference>
<dbReference type="GO" id="GO:0046983">
    <property type="term" value="F:protein dimerization activity"/>
    <property type="evidence" value="ECO:0007669"/>
    <property type="project" value="InterPro"/>
</dbReference>
<evidence type="ECO:0000259" key="11">
    <source>
        <dbReference type="Pfam" id="PF02518"/>
    </source>
</evidence>
<dbReference type="InterPro" id="IPR050482">
    <property type="entry name" value="Sensor_HK_TwoCompSys"/>
</dbReference>
<keyword evidence="10" id="KW-0812">Transmembrane</keyword>
<keyword evidence="8" id="KW-0902">Two-component regulatory system</keyword>
<feature type="transmembrane region" description="Helical" evidence="10">
    <location>
        <begin position="58"/>
        <end position="87"/>
    </location>
</feature>
<dbReference type="InterPro" id="IPR003594">
    <property type="entry name" value="HATPase_dom"/>
</dbReference>
<dbReference type="InterPro" id="IPR011712">
    <property type="entry name" value="Sig_transdc_His_kin_sub3_dim/P"/>
</dbReference>
<keyword evidence="4" id="KW-0808">Transferase</keyword>
<evidence type="ECO:0000256" key="3">
    <source>
        <dbReference type="ARBA" id="ARBA00022553"/>
    </source>
</evidence>
<dbReference type="CDD" id="cd16917">
    <property type="entry name" value="HATPase_UhpB-NarQ-NarX-like"/>
    <property type="match status" value="1"/>
</dbReference>
<feature type="transmembrane region" description="Helical" evidence="10">
    <location>
        <begin position="99"/>
        <end position="120"/>
    </location>
</feature>
<keyword evidence="10" id="KW-0472">Membrane</keyword>
<accession>A0A1C5G6Y0</accession>
<dbReference type="EMBL" id="LT607733">
    <property type="protein sequence ID" value="SCG15673.1"/>
    <property type="molecule type" value="Genomic_DNA"/>
</dbReference>
<feature type="coiled-coil region" evidence="9">
    <location>
        <begin position="140"/>
        <end position="167"/>
    </location>
</feature>
<dbReference type="PANTHER" id="PTHR24421">
    <property type="entry name" value="NITRATE/NITRITE SENSOR PROTEIN NARX-RELATED"/>
    <property type="match status" value="1"/>
</dbReference>
<evidence type="ECO:0000256" key="7">
    <source>
        <dbReference type="ARBA" id="ARBA00022840"/>
    </source>
</evidence>
<dbReference type="GO" id="GO:0016020">
    <property type="term" value="C:membrane"/>
    <property type="evidence" value="ECO:0007669"/>
    <property type="project" value="InterPro"/>
</dbReference>
<keyword evidence="7" id="KW-0067">ATP-binding</keyword>
<evidence type="ECO:0000256" key="1">
    <source>
        <dbReference type="ARBA" id="ARBA00000085"/>
    </source>
</evidence>
<keyword evidence="9" id="KW-0175">Coiled coil</keyword>
<evidence type="ECO:0000256" key="8">
    <source>
        <dbReference type="ARBA" id="ARBA00023012"/>
    </source>
</evidence>
<evidence type="ECO:0000259" key="13">
    <source>
        <dbReference type="Pfam" id="PF23539"/>
    </source>
</evidence>
<evidence type="ECO:0000256" key="4">
    <source>
        <dbReference type="ARBA" id="ARBA00022679"/>
    </source>
</evidence>
<evidence type="ECO:0000256" key="5">
    <source>
        <dbReference type="ARBA" id="ARBA00022741"/>
    </source>
</evidence>
<dbReference type="SUPFAM" id="SSF55874">
    <property type="entry name" value="ATPase domain of HSP90 chaperone/DNA topoisomerase II/histidine kinase"/>
    <property type="match status" value="1"/>
</dbReference>
<dbReference type="Gene3D" id="1.20.5.1930">
    <property type="match status" value="1"/>
</dbReference>
<dbReference type="Pfam" id="PF07730">
    <property type="entry name" value="HisKA_3"/>
    <property type="match status" value="1"/>
</dbReference>
<keyword evidence="10" id="KW-1133">Transmembrane helix</keyword>
<evidence type="ECO:0000256" key="10">
    <source>
        <dbReference type="SAM" id="Phobius"/>
    </source>
</evidence>
<sequence length="370" mass="38788">MGKIAAGVRHWGLAVCVAAMLLVAGASVAPERTDLRLLGFVLLAVDGLVLALRRRAPVGVLVVTAGCVLAYQALGFEVPPVALLFAVYAATRSGHRRPVLVVAAIVLAAQPFVALVSPGGPRAGEAFAQGVLGLGWVLACAAAGEALRQAEQRAKEAERTREEIAGRRASEERLRIARELHDSLTHQISVIKVQAGVAVHLARKRGEEAPPALAAVEEAAREATRELRATLGALRGDEQHSPHGLEQIDELVQRARSTGVTATLTVAGHRRQLPSAVSRAAYRITQEALTNVARHAGPATASVRISYGPDTLTVRIDDDGKATPRTDPVPGVGLLGMRERVTALGGRLEAGPRRDGGFTVQATVPVDGAP</sequence>